<evidence type="ECO:0000313" key="8">
    <source>
        <dbReference type="EMBL" id="CAG9120618.1"/>
    </source>
</evidence>
<protein>
    <submittedName>
        <fullName evidence="8">(diamondback moth) hypothetical protein</fullName>
    </submittedName>
</protein>
<evidence type="ECO:0000313" key="9">
    <source>
        <dbReference type="Proteomes" id="UP000653454"/>
    </source>
</evidence>
<gene>
    <name evidence="8" type="ORF">PLXY2_LOCUS7196</name>
</gene>
<dbReference type="PANTHER" id="PTHR23511">
    <property type="entry name" value="SYNAPTIC VESICLE GLYCOPROTEIN 2"/>
    <property type="match status" value="1"/>
</dbReference>
<keyword evidence="2" id="KW-0813">Transport</keyword>
<dbReference type="GO" id="GO:0016020">
    <property type="term" value="C:membrane"/>
    <property type="evidence" value="ECO:0007669"/>
    <property type="project" value="UniProtKB-SubCell"/>
</dbReference>
<sequence length="102" mass="10482">MPVLGAGAFSVVALVTAALAFTSLSGAALSSIPVDLFPTDLRVMALAIYLMTGRMGTILGTVAFPALMDFGCYPPFIAISGVLIVCGAACLLLPNTTLKRME</sequence>
<dbReference type="PROSITE" id="PS50850">
    <property type="entry name" value="MFS"/>
    <property type="match status" value="1"/>
</dbReference>
<organism evidence="8 9">
    <name type="scientific">Plutella xylostella</name>
    <name type="common">Diamondback moth</name>
    <name type="synonym">Plutella maculipennis</name>
    <dbReference type="NCBI Taxonomy" id="51655"/>
    <lineage>
        <taxon>Eukaryota</taxon>
        <taxon>Metazoa</taxon>
        <taxon>Ecdysozoa</taxon>
        <taxon>Arthropoda</taxon>
        <taxon>Hexapoda</taxon>
        <taxon>Insecta</taxon>
        <taxon>Pterygota</taxon>
        <taxon>Neoptera</taxon>
        <taxon>Endopterygota</taxon>
        <taxon>Lepidoptera</taxon>
        <taxon>Glossata</taxon>
        <taxon>Ditrysia</taxon>
        <taxon>Yponomeutoidea</taxon>
        <taxon>Plutellidae</taxon>
        <taxon>Plutella</taxon>
    </lineage>
</organism>
<evidence type="ECO:0000256" key="3">
    <source>
        <dbReference type="ARBA" id="ARBA00022692"/>
    </source>
</evidence>
<dbReference type="SUPFAM" id="SSF103473">
    <property type="entry name" value="MFS general substrate transporter"/>
    <property type="match status" value="1"/>
</dbReference>
<evidence type="ECO:0000256" key="5">
    <source>
        <dbReference type="ARBA" id="ARBA00023136"/>
    </source>
</evidence>
<feature type="transmembrane region" description="Helical" evidence="6">
    <location>
        <begin position="46"/>
        <end position="68"/>
    </location>
</feature>
<comment type="subcellular location">
    <subcellularLocation>
        <location evidence="1">Membrane</location>
        <topology evidence="1">Multi-pass membrane protein</topology>
    </subcellularLocation>
</comment>
<dbReference type="Proteomes" id="UP000653454">
    <property type="component" value="Unassembled WGS sequence"/>
</dbReference>
<keyword evidence="3 6" id="KW-0812">Transmembrane</keyword>
<dbReference type="InterPro" id="IPR020846">
    <property type="entry name" value="MFS_dom"/>
</dbReference>
<reference evidence="8" key="1">
    <citation type="submission" date="2020-11" db="EMBL/GenBank/DDBJ databases">
        <authorList>
            <person name="Whiteford S."/>
        </authorList>
    </citation>
    <scope>NUCLEOTIDE SEQUENCE</scope>
</reference>
<dbReference type="PANTHER" id="PTHR23511:SF36">
    <property type="entry name" value="EG:BACR7A4.13 PROTEIN-RELATED"/>
    <property type="match status" value="1"/>
</dbReference>
<keyword evidence="4 6" id="KW-1133">Transmembrane helix</keyword>
<dbReference type="EMBL" id="CAJHNJ030000024">
    <property type="protein sequence ID" value="CAG9120618.1"/>
    <property type="molecule type" value="Genomic_DNA"/>
</dbReference>
<comment type="caution">
    <text evidence="8">The sequence shown here is derived from an EMBL/GenBank/DDBJ whole genome shotgun (WGS) entry which is preliminary data.</text>
</comment>
<proteinExistence type="predicted"/>
<dbReference type="AlphaFoldDB" id="A0A8S4F1J0"/>
<keyword evidence="5 6" id="KW-0472">Membrane</keyword>
<evidence type="ECO:0000256" key="1">
    <source>
        <dbReference type="ARBA" id="ARBA00004141"/>
    </source>
</evidence>
<keyword evidence="9" id="KW-1185">Reference proteome</keyword>
<dbReference type="Gene3D" id="1.20.1250.20">
    <property type="entry name" value="MFS general substrate transporter like domains"/>
    <property type="match status" value="1"/>
</dbReference>
<evidence type="ECO:0000256" key="4">
    <source>
        <dbReference type="ARBA" id="ARBA00022989"/>
    </source>
</evidence>
<evidence type="ECO:0000256" key="2">
    <source>
        <dbReference type="ARBA" id="ARBA00022448"/>
    </source>
</evidence>
<name>A0A8S4F1J0_PLUXY</name>
<dbReference type="GO" id="GO:0022857">
    <property type="term" value="F:transmembrane transporter activity"/>
    <property type="evidence" value="ECO:0007669"/>
    <property type="project" value="InterPro"/>
</dbReference>
<dbReference type="InterPro" id="IPR036259">
    <property type="entry name" value="MFS_trans_sf"/>
</dbReference>
<evidence type="ECO:0000259" key="7">
    <source>
        <dbReference type="PROSITE" id="PS50850"/>
    </source>
</evidence>
<feature type="domain" description="Major facilitator superfamily (MFS) profile" evidence="7">
    <location>
        <begin position="1"/>
        <end position="98"/>
    </location>
</feature>
<evidence type="ECO:0000256" key="6">
    <source>
        <dbReference type="SAM" id="Phobius"/>
    </source>
</evidence>
<feature type="transmembrane region" description="Helical" evidence="6">
    <location>
        <begin position="75"/>
        <end position="94"/>
    </location>
</feature>
<accession>A0A8S4F1J0</accession>